<feature type="transmembrane region" description="Helical" evidence="6">
    <location>
        <begin position="174"/>
        <end position="191"/>
    </location>
</feature>
<dbReference type="GeneID" id="54589486"/>
<feature type="compositionally biased region" description="Polar residues" evidence="5">
    <location>
        <begin position="286"/>
        <end position="297"/>
    </location>
</feature>
<dbReference type="PANTHER" id="PTHR31465">
    <property type="entry name" value="PROTEIN RTA1-RELATED"/>
    <property type="match status" value="1"/>
</dbReference>
<evidence type="ECO:0000256" key="2">
    <source>
        <dbReference type="ARBA" id="ARBA00022692"/>
    </source>
</evidence>
<feature type="transmembrane region" description="Helical" evidence="6">
    <location>
        <begin position="63"/>
        <end position="86"/>
    </location>
</feature>
<evidence type="ECO:0000256" key="3">
    <source>
        <dbReference type="ARBA" id="ARBA00022989"/>
    </source>
</evidence>
<feature type="transmembrane region" description="Helical" evidence="6">
    <location>
        <begin position="92"/>
        <end position="115"/>
    </location>
</feature>
<evidence type="ECO:0000313" key="7">
    <source>
        <dbReference type="EMBL" id="KAF2246260.1"/>
    </source>
</evidence>
<dbReference type="EMBL" id="ML987199">
    <property type="protein sequence ID" value="KAF2246260.1"/>
    <property type="molecule type" value="Genomic_DNA"/>
</dbReference>
<dbReference type="OrthoDB" id="4521223at2759"/>
<dbReference type="GO" id="GO:0000324">
    <property type="term" value="C:fungal-type vacuole"/>
    <property type="evidence" value="ECO:0007669"/>
    <property type="project" value="TreeGrafter"/>
</dbReference>
<dbReference type="Pfam" id="PF04479">
    <property type="entry name" value="RTA1"/>
    <property type="match status" value="1"/>
</dbReference>
<evidence type="ECO:0000256" key="4">
    <source>
        <dbReference type="ARBA" id="ARBA00023136"/>
    </source>
</evidence>
<dbReference type="InterPro" id="IPR007568">
    <property type="entry name" value="RTA1"/>
</dbReference>
<dbReference type="GO" id="GO:0005886">
    <property type="term" value="C:plasma membrane"/>
    <property type="evidence" value="ECO:0007669"/>
    <property type="project" value="TreeGrafter"/>
</dbReference>
<keyword evidence="2 6" id="KW-0812">Transmembrane</keyword>
<evidence type="ECO:0000256" key="5">
    <source>
        <dbReference type="SAM" id="MobiDB-lite"/>
    </source>
</evidence>
<evidence type="ECO:0000256" key="1">
    <source>
        <dbReference type="ARBA" id="ARBA00004141"/>
    </source>
</evidence>
<evidence type="ECO:0000256" key="6">
    <source>
        <dbReference type="SAM" id="Phobius"/>
    </source>
</evidence>
<dbReference type="Proteomes" id="UP000800094">
    <property type="component" value="Unassembled WGS sequence"/>
</dbReference>
<dbReference type="AlphaFoldDB" id="A0A6A6I9R1"/>
<keyword evidence="3 6" id="KW-1133">Transmembrane helix</keyword>
<comment type="subcellular location">
    <subcellularLocation>
        <location evidence="1">Membrane</location>
        <topology evidence="1">Multi-pass membrane protein</topology>
    </subcellularLocation>
</comment>
<gene>
    <name evidence="7" type="ORF">BU26DRAFT_65257</name>
</gene>
<name>A0A6A6I9R1_9PLEO</name>
<feature type="transmembrane region" description="Helical" evidence="6">
    <location>
        <begin position="250"/>
        <end position="274"/>
    </location>
</feature>
<proteinExistence type="predicted"/>
<protein>
    <submittedName>
        <fullName evidence="7">RTA1-domain-containing protein</fullName>
    </submittedName>
</protein>
<dbReference type="PANTHER" id="PTHR31465:SF9">
    <property type="entry name" value="SPHINGOID LONG-CHAIN BASE TRANSPORTER RSB1"/>
    <property type="match status" value="1"/>
</dbReference>
<feature type="transmembrane region" description="Helical" evidence="6">
    <location>
        <begin position="135"/>
        <end position="154"/>
    </location>
</feature>
<keyword evidence="8" id="KW-1185">Reference proteome</keyword>
<evidence type="ECO:0000313" key="8">
    <source>
        <dbReference type="Proteomes" id="UP000800094"/>
    </source>
</evidence>
<reference evidence="7" key="1">
    <citation type="journal article" date="2020" name="Stud. Mycol.">
        <title>101 Dothideomycetes genomes: a test case for predicting lifestyles and emergence of pathogens.</title>
        <authorList>
            <person name="Haridas S."/>
            <person name="Albert R."/>
            <person name="Binder M."/>
            <person name="Bloem J."/>
            <person name="Labutti K."/>
            <person name="Salamov A."/>
            <person name="Andreopoulos B."/>
            <person name="Baker S."/>
            <person name="Barry K."/>
            <person name="Bills G."/>
            <person name="Bluhm B."/>
            <person name="Cannon C."/>
            <person name="Castanera R."/>
            <person name="Culley D."/>
            <person name="Daum C."/>
            <person name="Ezra D."/>
            <person name="Gonzalez J."/>
            <person name="Henrissat B."/>
            <person name="Kuo A."/>
            <person name="Liang C."/>
            <person name="Lipzen A."/>
            <person name="Lutzoni F."/>
            <person name="Magnuson J."/>
            <person name="Mondo S."/>
            <person name="Nolan M."/>
            <person name="Ohm R."/>
            <person name="Pangilinan J."/>
            <person name="Park H.-J."/>
            <person name="Ramirez L."/>
            <person name="Alfaro M."/>
            <person name="Sun H."/>
            <person name="Tritt A."/>
            <person name="Yoshinaga Y."/>
            <person name="Zwiers L.-H."/>
            <person name="Turgeon B."/>
            <person name="Goodwin S."/>
            <person name="Spatafora J."/>
            <person name="Crous P."/>
            <person name="Grigoriev I."/>
        </authorList>
    </citation>
    <scope>NUCLEOTIDE SEQUENCE</scope>
    <source>
        <strain evidence="7">CBS 122368</strain>
    </source>
</reference>
<keyword evidence="4 6" id="KW-0472">Membrane</keyword>
<feature type="region of interest" description="Disordered" evidence="5">
    <location>
        <begin position="285"/>
        <end position="307"/>
    </location>
</feature>
<organism evidence="7 8">
    <name type="scientific">Trematosphaeria pertusa</name>
    <dbReference type="NCBI Taxonomy" id="390896"/>
    <lineage>
        <taxon>Eukaryota</taxon>
        <taxon>Fungi</taxon>
        <taxon>Dikarya</taxon>
        <taxon>Ascomycota</taxon>
        <taxon>Pezizomycotina</taxon>
        <taxon>Dothideomycetes</taxon>
        <taxon>Pleosporomycetidae</taxon>
        <taxon>Pleosporales</taxon>
        <taxon>Massarineae</taxon>
        <taxon>Trematosphaeriaceae</taxon>
        <taxon>Trematosphaeria</taxon>
    </lineage>
</organism>
<sequence>MAVGDDGFIHFGPEANCTLELCQVEDSVYGYRPSIPANVLFIIFYSLAAIVHVYLGIRWRTRWFMWCVLVTCLHEVVGYVGRIMLYNDPWDFTAFMINIIAITQAPVFYCAAIYVTLAQSINHFSPDLARFPPRLLYWTFIPCDITSLVLQGTGGGMTADSSAENEAGLRITRAGLILQIVTLFIFLALFGDFLWRYKQRGGMKKAVRREKLFFGFVMLASVLTFARCIYRVAELKDGYRGELFRDEPLFIVLEGVLVVLSVFALCIGHPGLVFRSHERSRMDGMTVQSSGESQTSRPDPVEPKSEV</sequence>
<dbReference type="RefSeq" id="XP_033681264.1">
    <property type="nucleotide sequence ID" value="XM_033836156.1"/>
</dbReference>
<feature type="transmembrane region" description="Helical" evidence="6">
    <location>
        <begin position="212"/>
        <end position="230"/>
    </location>
</feature>
<accession>A0A6A6I9R1</accession>
<feature type="transmembrane region" description="Helical" evidence="6">
    <location>
        <begin position="35"/>
        <end position="56"/>
    </location>
</feature>